<gene>
    <name evidence="2" type="ORF">ACJMK2_024803</name>
</gene>
<dbReference type="PANTHER" id="PTHR10579">
    <property type="entry name" value="CALCIUM-ACTIVATED CHLORIDE CHANNEL REGULATOR"/>
    <property type="match status" value="1"/>
</dbReference>
<keyword evidence="3" id="KW-1185">Reference proteome</keyword>
<comment type="caution">
    <text evidence="2">The sequence shown here is derived from an EMBL/GenBank/DDBJ whole genome shotgun (WGS) entry which is preliminary data.</text>
</comment>
<name>A0ABD3XEI7_SINWO</name>
<dbReference type="SUPFAM" id="SSF53300">
    <property type="entry name" value="vWA-like"/>
    <property type="match status" value="1"/>
</dbReference>
<dbReference type="AlphaFoldDB" id="A0ABD3XEI7"/>
<feature type="domain" description="VWFA" evidence="1">
    <location>
        <begin position="260"/>
        <end position="463"/>
    </location>
</feature>
<accession>A0ABD3XEI7</accession>
<sequence>MFKTAWTFIRTSYHLENAVKSILEKDNKKAIKGLDNSEKLGLPRVKTLTREQTADEYVRLKEVRQNGEELGLPRVKMLAREQTADEYVRLNEDSGQWPLEQGEMVTETNSPRCQEAASSRVHASHDNLVCSLITPKTHVDDGASYTETGQSVRLEEKHYESIAFGNPIYESIYPTKHTEMQSPSLRLHQTQVNASSTNGNTSPCVLAVTSNDQAGCSDNDEPYGEIHVKYHIVRKDSKVVQLITELSTEHVTSAPSVPVRIVLLVDRSGSMLHSLGQSRRHTKITQVKRFAMQLMQSLDKGDEAGIVTFGADADIFYPLTAITEDSRKQMLSKLETLDGGQMCRETNLSAGLRMALKVFNDAIKTPDELLKRKNSILIFSDGEVNAGTTDPDALVHEVRQNIRRMAPSLDDSTNQWVTISVVTTGSAVSEAAYLLSKTCSSEAYYYIDKAVNDPTAELFLPVLLRKSAVTWNVSLLIQTFNGVCFVDKECSSDCKIRLRRTTRGNTPKNVEKAYFLYDFPAGKRRQIGVTADITNMSFANDDTIDGKTVFQIRLKYTGRGGERRYLEKLISQIHIEKSNEQVALGAAVKHDVQLVTNQILRKAADYVRDGDKRASAVLLDGKTDIQKICNRFGEIARSNTVKHNVYGYAASVVQNMEELMKTLEGHLENNGPSWNRIKAVSSAINRESPTVSDTVMQSHILCSLPLISETVSPGFSDPMQKLKDKQRAKDKESEAYLEALLEDMEGTLR</sequence>
<dbReference type="InterPro" id="IPR036465">
    <property type="entry name" value="vWFA_dom_sf"/>
</dbReference>
<dbReference type="InterPro" id="IPR002035">
    <property type="entry name" value="VWF_A"/>
</dbReference>
<dbReference type="SMART" id="SM00327">
    <property type="entry name" value="VWA"/>
    <property type="match status" value="1"/>
</dbReference>
<dbReference type="Proteomes" id="UP001634394">
    <property type="component" value="Unassembled WGS sequence"/>
</dbReference>
<reference evidence="2 3" key="1">
    <citation type="submission" date="2024-11" db="EMBL/GenBank/DDBJ databases">
        <title>Chromosome-level genome assembly of the freshwater bivalve Anodonta woodiana.</title>
        <authorList>
            <person name="Chen X."/>
        </authorList>
    </citation>
    <scope>NUCLEOTIDE SEQUENCE [LARGE SCALE GENOMIC DNA]</scope>
    <source>
        <strain evidence="2">MN2024</strain>
        <tissue evidence="2">Gills</tissue>
    </source>
</reference>
<dbReference type="PANTHER" id="PTHR10579:SF43">
    <property type="entry name" value="ZINC FINGER (C3HC4-TYPE RING FINGER) FAMILY PROTEIN"/>
    <property type="match status" value="1"/>
</dbReference>
<protein>
    <recommendedName>
        <fullName evidence="1">VWFA domain-containing protein</fullName>
    </recommendedName>
</protein>
<dbReference type="InterPro" id="IPR051266">
    <property type="entry name" value="CLCR"/>
</dbReference>
<dbReference type="Gene3D" id="3.40.50.410">
    <property type="entry name" value="von Willebrand factor, type A domain"/>
    <property type="match status" value="1"/>
</dbReference>
<evidence type="ECO:0000259" key="1">
    <source>
        <dbReference type="PROSITE" id="PS50234"/>
    </source>
</evidence>
<dbReference type="EMBL" id="JBJQND010000002">
    <property type="protein sequence ID" value="KAL3884689.1"/>
    <property type="molecule type" value="Genomic_DNA"/>
</dbReference>
<evidence type="ECO:0000313" key="2">
    <source>
        <dbReference type="EMBL" id="KAL3884689.1"/>
    </source>
</evidence>
<organism evidence="2 3">
    <name type="scientific">Sinanodonta woodiana</name>
    <name type="common">Chinese pond mussel</name>
    <name type="synonym">Anodonta woodiana</name>
    <dbReference type="NCBI Taxonomy" id="1069815"/>
    <lineage>
        <taxon>Eukaryota</taxon>
        <taxon>Metazoa</taxon>
        <taxon>Spiralia</taxon>
        <taxon>Lophotrochozoa</taxon>
        <taxon>Mollusca</taxon>
        <taxon>Bivalvia</taxon>
        <taxon>Autobranchia</taxon>
        <taxon>Heteroconchia</taxon>
        <taxon>Palaeoheterodonta</taxon>
        <taxon>Unionida</taxon>
        <taxon>Unionoidea</taxon>
        <taxon>Unionidae</taxon>
        <taxon>Unioninae</taxon>
        <taxon>Sinanodonta</taxon>
    </lineage>
</organism>
<proteinExistence type="predicted"/>
<dbReference type="PROSITE" id="PS50234">
    <property type="entry name" value="VWFA"/>
    <property type="match status" value="1"/>
</dbReference>
<dbReference type="CDD" id="cd00198">
    <property type="entry name" value="vWFA"/>
    <property type="match status" value="1"/>
</dbReference>
<dbReference type="Pfam" id="PF13519">
    <property type="entry name" value="VWA_2"/>
    <property type="match status" value="1"/>
</dbReference>
<evidence type="ECO:0000313" key="3">
    <source>
        <dbReference type="Proteomes" id="UP001634394"/>
    </source>
</evidence>